<name>A0AA48GRD9_9BACT</name>
<sequence length="344" mass="37372">MLSALLLSAALGLQPAPRPAWVERLPESPGRLYAMGTADLVAREGQSITRASDRARLEVVARLRATVKGQTSITQRTAEGKRDGQTTVGSGERVVREEVSVGARAEDLPGLVVEQTFTDPAARTVYALAYLDLPQARATLASRLDAIRLARVRLGKESSRRALWKFRKLTLDLDQVEASLGLLAVTGVGADLRPLLEAERAAVDLRRDHLNQADLPPVDFSRTALGLRSNVDLPPGVASYLKSQVTACGLVSRETDPDLVLDLAFGGGPRGPEFIFTDMDVYSGVTYRLEAKVALTEGGGAPLTRTVPIVIVQGESPEGMVNQFRRQIERWLPRLLGEFKAEMR</sequence>
<dbReference type="RefSeq" id="WP_316413417.1">
    <property type="nucleotide sequence ID" value="NZ_AP027080.1"/>
</dbReference>
<evidence type="ECO:0000313" key="1">
    <source>
        <dbReference type="EMBL" id="BDU74744.1"/>
    </source>
</evidence>
<dbReference type="EMBL" id="AP027080">
    <property type="protein sequence ID" value="BDU74744.1"/>
    <property type="molecule type" value="Genomic_DNA"/>
</dbReference>
<organism evidence="1 2">
    <name type="scientific">Mesoterricola silvestris</name>
    <dbReference type="NCBI Taxonomy" id="2927979"/>
    <lineage>
        <taxon>Bacteria</taxon>
        <taxon>Pseudomonadati</taxon>
        <taxon>Acidobacteriota</taxon>
        <taxon>Holophagae</taxon>
        <taxon>Holophagales</taxon>
        <taxon>Holophagaceae</taxon>
        <taxon>Mesoterricola</taxon>
    </lineage>
</organism>
<reference evidence="2" key="1">
    <citation type="journal article" date="2023" name="Int. J. Syst. Evol. Microbiol.">
        <title>Mesoterricola silvestris gen. nov., sp. nov., Mesoterricola sediminis sp. nov., Geothrix oryzae sp. nov., Geothrix edaphica sp. nov., Geothrix rubra sp. nov., and Geothrix limicola sp. nov., six novel members of Acidobacteriota isolated from soils.</title>
        <authorList>
            <person name="Itoh H."/>
            <person name="Sugisawa Y."/>
            <person name="Mise K."/>
            <person name="Xu Z."/>
            <person name="Kuniyasu M."/>
            <person name="Ushijima N."/>
            <person name="Kawano K."/>
            <person name="Kobayashi E."/>
            <person name="Shiratori Y."/>
            <person name="Masuda Y."/>
            <person name="Senoo K."/>
        </authorList>
    </citation>
    <scope>NUCLEOTIDE SEQUENCE [LARGE SCALE GENOMIC DNA]</scope>
    <source>
        <strain evidence="2">W79</strain>
    </source>
</reference>
<proteinExistence type="predicted"/>
<protein>
    <recommendedName>
        <fullName evidence="3">LPP20 lipoprotein</fullName>
    </recommendedName>
</protein>
<keyword evidence="2" id="KW-1185">Reference proteome</keyword>
<dbReference type="Proteomes" id="UP001238179">
    <property type="component" value="Chromosome"/>
</dbReference>
<accession>A0AA48GRD9</accession>
<dbReference type="KEGG" id="msil:METEAL_39180"/>
<evidence type="ECO:0008006" key="3">
    <source>
        <dbReference type="Google" id="ProtNLM"/>
    </source>
</evidence>
<evidence type="ECO:0000313" key="2">
    <source>
        <dbReference type="Proteomes" id="UP001238179"/>
    </source>
</evidence>
<dbReference type="AlphaFoldDB" id="A0AA48GRD9"/>
<gene>
    <name evidence="1" type="ORF">METEAL_39180</name>
</gene>